<evidence type="ECO:0000313" key="6">
    <source>
        <dbReference type="EMBL" id="PIA19400.1"/>
    </source>
</evidence>
<dbReference type="Pfam" id="PF08623">
    <property type="entry name" value="TIP120"/>
    <property type="match status" value="1"/>
</dbReference>
<dbReference type="OrthoDB" id="6260732at2759"/>
<feature type="region of interest" description="Disordered" evidence="4">
    <location>
        <begin position="314"/>
        <end position="344"/>
    </location>
</feature>
<protein>
    <submittedName>
        <fullName evidence="6">ARM repeat-containing protein</fullName>
    </submittedName>
</protein>
<keyword evidence="3" id="KW-0833">Ubl conjugation pathway</keyword>
<dbReference type="InterPro" id="IPR013932">
    <property type="entry name" value="TATA-bd_TIP120"/>
</dbReference>
<sequence length="1260" mass="136580">MLNRFDELLTKLKDIDQDIRSMAISDILELLRTSRNKLSRAEGEQCTEAFIKLLSDTQSHVQNLAAECLDQVVHLIEEDTIRKAVLEICTNIQKSGREAGGCALSVGLRRMTVRVVEELDDKAVLGSLATPIVTVLQNTPELPSDVMIDIFGALSEVLTHAGPQIGADSNAVSQTQELLFKFIGSSNVAVRRRAIAALGAFVVHVPGARSEEALDEIYQRYKSCTQDSDKCILLRVLVAIAQQRPARVAKLVPTIVDTEIGAVGESERELHVTLLFMFETFVRRCTELVADKCDEIYHIAADAVRFDPNYSYSDDEGMDTSSEGGLDNDFGDDSDGDAFEDDEDDSWDVRLGGVKLLSAIAKSGLLYPSDVVNRIGGVLLKSFREREDVVRAEIMLTYAAVVEELQKEEAASNSGVVDALREQAPKVVAAVLSAIKSYPKSTETKQLAFVIFARLAAANRGILDSSLTDIASLASSALAAEDTSGMMRTASTSLVKTNLKLDVLEFMHVLVAHSTLSDEVEQFFATEKDEIRKNVESKTFQVPATALDVAAELVVLLRTAAEKSLWDIAQFIPWAEDMAQCAIPLTGADDQNLKGSALDFVGTLLQQLGNRLSPSAVEKQLEALTVVKGGSGDLRRVLGALVRAIARPTALSREKIVEAAPGFLQLVKPLLSQYSAAVTAAALDVVSAIAEYGADALTDNSNQILQSVIAVIDKTPDAPPPSALRALAAVCPSVSEANIQMMISDLIKQLSTATVYDGQSTEALGELFRAIGRTFPGLTKICSDEISDGWQQAYIEYARRRKNTNNDVIQVQFPSSSLKNAANSINALYEGYFEAQGSPWTSEYLSKMIRTAPRTTAEIGLTCLGLRALGYAAQKDALAQDSEQTAQLFAQAGSRNEDVRREAADALGSYVGSHPSMFSALFSSSTDDSEGSDLCRLSKLEAVRVATDRIIGTSRDKASAGSMWKQITGYVQSNQGSLPDSLVQSLATIVAIFPETYAVPLAEYISSPDNSTEVRAFYITTFRTVLADKQLSTECDEQIKRVLTTVMAGIDDSSAEIRRLSLLALQTVIQDKAALVESALTTIAPALFQQTVIDESLVRTIRMGPFQRRVDDGLDARRAAYQCVQALVHALPGTAEGSAVVDSVVRGIADEQEIRLVVLQIINESLPMLFGEYMARLDSLAESIEKAQGTVMPKKPVKQEIEKHNAMLRSTVALLVALEPVADAVSPKSAVFSKLQEKAVDPGSDRTLAMYYQELVSNDF</sequence>
<evidence type="ECO:0000256" key="4">
    <source>
        <dbReference type="SAM" id="MobiDB-lite"/>
    </source>
</evidence>
<dbReference type="Proteomes" id="UP000242474">
    <property type="component" value="Unassembled WGS sequence"/>
</dbReference>
<evidence type="ECO:0000313" key="7">
    <source>
        <dbReference type="Proteomes" id="UP000242474"/>
    </source>
</evidence>
<evidence type="ECO:0000256" key="1">
    <source>
        <dbReference type="ARBA" id="ARBA00007657"/>
    </source>
</evidence>
<proteinExistence type="inferred from homology"/>
<feature type="compositionally biased region" description="Acidic residues" evidence="4">
    <location>
        <begin position="329"/>
        <end position="344"/>
    </location>
</feature>
<dbReference type="Gene3D" id="1.25.10.10">
    <property type="entry name" value="Leucine-rich Repeat Variant"/>
    <property type="match status" value="1"/>
</dbReference>
<dbReference type="PANTHER" id="PTHR12696">
    <property type="entry name" value="TIP120"/>
    <property type="match status" value="1"/>
</dbReference>
<accession>A0A2G5BK64</accession>
<dbReference type="EMBL" id="KZ303487">
    <property type="protein sequence ID" value="PIA19400.1"/>
    <property type="molecule type" value="Genomic_DNA"/>
</dbReference>
<dbReference type="InterPro" id="IPR039852">
    <property type="entry name" value="CAND1/CAND2"/>
</dbReference>
<evidence type="ECO:0000256" key="3">
    <source>
        <dbReference type="ARBA" id="ARBA00022786"/>
    </source>
</evidence>
<dbReference type="AlphaFoldDB" id="A0A2G5BK64"/>
<reference evidence="6 7" key="1">
    <citation type="journal article" date="2015" name="Genome Biol. Evol.">
        <title>Phylogenomic analyses indicate that early fungi evolved digesting cell walls of algal ancestors of land plants.</title>
        <authorList>
            <person name="Chang Y."/>
            <person name="Wang S."/>
            <person name="Sekimoto S."/>
            <person name="Aerts A.L."/>
            <person name="Choi C."/>
            <person name="Clum A."/>
            <person name="LaButti K.M."/>
            <person name="Lindquist E.A."/>
            <person name="Yee Ngan C."/>
            <person name="Ohm R.A."/>
            <person name="Salamov A.A."/>
            <person name="Grigoriev I.V."/>
            <person name="Spatafora J.W."/>
            <person name="Berbee M.L."/>
        </authorList>
    </citation>
    <scope>NUCLEOTIDE SEQUENCE [LARGE SCALE GENOMIC DNA]</scope>
    <source>
        <strain evidence="6 7">NRRL 1564</strain>
    </source>
</reference>
<comment type="similarity">
    <text evidence="1">Belongs to the CAND family.</text>
</comment>
<keyword evidence="7" id="KW-1185">Reference proteome</keyword>
<dbReference type="SUPFAM" id="SSF48371">
    <property type="entry name" value="ARM repeat"/>
    <property type="match status" value="2"/>
</dbReference>
<dbReference type="InterPro" id="IPR016024">
    <property type="entry name" value="ARM-type_fold"/>
</dbReference>
<feature type="domain" description="TATA-binding protein interacting (TIP20)" evidence="5">
    <location>
        <begin position="1075"/>
        <end position="1234"/>
    </location>
</feature>
<dbReference type="STRING" id="763665.A0A2G5BK64"/>
<organism evidence="6 7">
    <name type="scientific">Coemansia reversa (strain ATCC 12441 / NRRL 1564)</name>
    <dbReference type="NCBI Taxonomy" id="763665"/>
    <lineage>
        <taxon>Eukaryota</taxon>
        <taxon>Fungi</taxon>
        <taxon>Fungi incertae sedis</taxon>
        <taxon>Zoopagomycota</taxon>
        <taxon>Kickxellomycotina</taxon>
        <taxon>Kickxellomycetes</taxon>
        <taxon>Kickxellales</taxon>
        <taxon>Kickxellaceae</taxon>
        <taxon>Coemansia</taxon>
    </lineage>
</organism>
<evidence type="ECO:0000259" key="5">
    <source>
        <dbReference type="Pfam" id="PF08623"/>
    </source>
</evidence>
<dbReference type="GO" id="GO:0010265">
    <property type="term" value="P:SCF complex assembly"/>
    <property type="evidence" value="ECO:0007669"/>
    <property type="project" value="InterPro"/>
</dbReference>
<evidence type="ECO:0000256" key="2">
    <source>
        <dbReference type="ARBA" id="ARBA00022737"/>
    </source>
</evidence>
<dbReference type="InterPro" id="IPR011989">
    <property type="entry name" value="ARM-like"/>
</dbReference>
<name>A0A2G5BK64_COERN</name>
<keyword evidence="2" id="KW-0677">Repeat</keyword>
<gene>
    <name evidence="6" type="ORF">COEREDRAFT_79321</name>
</gene>